<comment type="subcellular location">
    <subcellularLocation>
        <location evidence="1">Cell inner membrane</location>
        <topology evidence="1">Peripheral membrane protein</topology>
    </subcellularLocation>
</comment>
<dbReference type="InterPro" id="IPR008995">
    <property type="entry name" value="Mo/tungstate-bd_C_term_dom"/>
</dbReference>
<dbReference type="PANTHER" id="PTHR43875:SF15">
    <property type="entry name" value="TREHALOSE IMPORT ATP-BINDING PROTEIN SUGC"/>
    <property type="match status" value="1"/>
</dbReference>
<dbReference type="SUPFAM" id="SSF52540">
    <property type="entry name" value="P-loop containing nucleoside triphosphate hydrolases"/>
    <property type="match status" value="1"/>
</dbReference>
<dbReference type="InterPro" id="IPR013611">
    <property type="entry name" value="Transp-assoc_OB_typ2"/>
</dbReference>
<dbReference type="Gene3D" id="2.40.50.100">
    <property type="match status" value="1"/>
</dbReference>
<dbReference type="Pfam" id="PF00005">
    <property type="entry name" value="ABC_tran"/>
    <property type="match status" value="1"/>
</dbReference>
<keyword evidence="3" id="KW-0813">Transport</keyword>
<evidence type="ECO:0000256" key="8">
    <source>
        <dbReference type="ARBA" id="ARBA00023136"/>
    </source>
</evidence>
<dbReference type="EMBL" id="JACXWY010000013">
    <property type="protein sequence ID" value="MBD3847846.1"/>
    <property type="molecule type" value="Genomic_DNA"/>
</dbReference>
<keyword evidence="8" id="KW-0472">Membrane</keyword>
<feature type="domain" description="ABC transporter" evidence="9">
    <location>
        <begin position="4"/>
        <end position="252"/>
    </location>
</feature>
<comment type="similarity">
    <text evidence="2">Belongs to the ABC transporter superfamily.</text>
</comment>
<dbReference type="GO" id="GO:0005524">
    <property type="term" value="F:ATP binding"/>
    <property type="evidence" value="ECO:0007669"/>
    <property type="project" value="UniProtKB-KW"/>
</dbReference>
<gene>
    <name evidence="10" type="ORF">IED13_19270</name>
</gene>
<keyword evidence="4" id="KW-1003">Cell membrane</keyword>
<dbReference type="InterPro" id="IPR015855">
    <property type="entry name" value="ABC_transpr_MalK-like"/>
</dbReference>
<dbReference type="InterPro" id="IPR027417">
    <property type="entry name" value="P-loop_NTPase"/>
</dbReference>
<dbReference type="PROSITE" id="PS00211">
    <property type="entry name" value="ABC_TRANSPORTER_1"/>
    <property type="match status" value="1"/>
</dbReference>
<dbReference type="FunFam" id="3.40.50.300:FF:000042">
    <property type="entry name" value="Maltose/maltodextrin ABC transporter, ATP-binding protein"/>
    <property type="match status" value="1"/>
</dbReference>
<name>A0A927EEK2_9HYPH</name>
<dbReference type="InterPro" id="IPR047641">
    <property type="entry name" value="ABC_transpr_MalK/UgpC-like"/>
</dbReference>
<organism evidence="10 11">
    <name type="scientific">Bosea spartocytisi</name>
    <dbReference type="NCBI Taxonomy" id="2773451"/>
    <lineage>
        <taxon>Bacteria</taxon>
        <taxon>Pseudomonadati</taxon>
        <taxon>Pseudomonadota</taxon>
        <taxon>Alphaproteobacteria</taxon>
        <taxon>Hyphomicrobiales</taxon>
        <taxon>Boseaceae</taxon>
        <taxon>Bosea</taxon>
    </lineage>
</organism>
<evidence type="ECO:0000256" key="4">
    <source>
        <dbReference type="ARBA" id="ARBA00022475"/>
    </source>
</evidence>
<dbReference type="InterPro" id="IPR017871">
    <property type="entry name" value="ABC_transporter-like_CS"/>
</dbReference>
<keyword evidence="5" id="KW-0547">Nucleotide-binding</keyword>
<dbReference type="InterPro" id="IPR003593">
    <property type="entry name" value="AAA+_ATPase"/>
</dbReference>
<dbReference type="Proteomes" id="UP000619295">
    <property type="component" value="Unassembled WGS sequence"/>
</dbReference>
<keyword evidence="7" id="KW-1278">Translocase</keyword>
<evidence type="ECO:0000259" key="9">
    <source>
        <dbReference type="PROSITE" id="PS50893"/>
    </source>
</evidence>
<dbReference type="GO" id="GO:0016887">
    <property type="term" value="F:ATP hydrolysis activity"/>
    <property type="evidence" value="ECO:0007669"/>
    <property type="project" value="InterPro"/>
</dbReference>
<dbReference type="RefSeq" id="WP_191125144.1">
    <property type="nucleotide sequence ID" value="NZ_JACXWY010000013.1"/>
</dbReference>
<evidence type="ECO:0000256" key="1">
    <source>
        <dbReference type="ARBA" id="ARBA00004417"/>
    </source>
</evidence>
<dbReference type="CDD" id="cd03301">
    <property type="entry name" value="ABC_MalK_N"/>
    <property type="match status" value="1"/>
</dbReference>
<proteinExistence type="inferred from homology"/>
<dbReference type="GO" id="GO:0008643">
    <property type="term" value="P:carbohydrate transport"/>
    <property type="evidence" value="ECO:0007669"/>
    <property type="project" value="InterPro"/>
</dbReference>
<comment type="caution">
    <text evidence="10">The sequence shown here is derived from an EMBL/GenBank/DDBJ whole genome shotgun (WGS) entry which is preliminary data.</text>
</comment>
<dbReference type="GO" id="GO:0140359">
    <property type="term" value="F:ABC-type transporter activity"/>
    <property type="evidence" value="ECO:0007669"/>
    <property type="project" value="InterPro"/>
</dbReference>
<dbReference type="InterPro" id="IPR003439">
    <property type="entry name" value="ABC_transporter-like_ATP-bd"/>
</dbReference>
<evidence type="ECO:0000256" key="5">
    <source>
        <dbReference type="ARBA" id="ARBA00022741"/>
    </source>
</evidence>
<dbReference type="SUPFAM" id="SSF50331">
    <property type="entry name" value="MOP-like"/>
    <property type="match status" value="1"/>
</dbReference>
<dbReference type="Pfam" id="PF08402">
    <property type="entry name" value="TOBE_2"/>
    <property type="match status" value="1"/>
</dbReference>
<evidence type="ECO:0000256" key="7">
    <source>
        <dbReference type="ARBA" id="ARBA00022967"/>
    </source>
</evidence>
<evidence type="ECO:0000313" key="11">
    <source>
        <dbReference type="Proteomes" id="UP000619295"/>
    </source>
</evidence>
<dbReference type="AlphaFoldDB" id="A0A927EEK2"/>
<evidence type="ECO:0000256" key="2">
    <source>
        <dbReference type="ARBA" id="ARBA00005417"/>
    </source>
</evidence>
<protein>
    <submittedName>
        <fullName evidence="10">ABC transporter ATP-binding protein</fullName>
    </submittedName>
</protein>
<dbReference type="PROSITE" id="PS50893">
    <property type="entry name" value="ABC_TRANSPORTER_2"/>
    <property type="match status" value="1"/>
</dbReference>
<evidence type="ECO:0000256" key="6">
    <source>
        <dbReference type="ARBA" id="ARBA00022840"/>
    </source>
</evidence>
<evidence type="ECO:0000256" key="3">
    <source>
        <dbReference type="ARBA" id="ARBA00022448"/>
    </source>
</evidence>
<reference evidence="10" key="1">
    <citation type="submission" date="2020-09" db="EMBL/GenBank/DDBJ databases">
        <title>Bosea spartocytisi sp. nov. a root nodule endophyte of Spartocytisus supranubius in the high mountain ecosystem fo the Teide National Park (Canary Islands, Spain).</title>
        <authorList>
            <person name="Pulido-Suarez L."/>
            <person name="Peix A."/>
            <person name="Igual J.M."/>
            <person name="Socas-Perez N."/>
            <person name="Velazquez E."/>
            <person name="Flores-Felix J.D."/>
            <person name="Leon-Barrios M."/>
        </authorList>
    </citation>
    <scope>NUCLEOTIDE SEQUENCE</scope>
    <source>
        <strain evidence="10">SSUT16</strain>
    </source>
</reference>
<keyword evidence="11" id="KW-1185">Reference proteome</keyword>
<keyword evidence="6 10" id="KW-0067">ATP-binding</keyword>
<dbReference type="InterPro" id="IPR012340">
    <property type="entry name" value="NA-bd_OB-fold"/>
</dbReference>
<sequence length="381" mass="41797">MPELVLDKLSKSFGEATIIPSLSASIPDGEFLVLLGPSGCGKSTLLRMIAGLTEISSGELRFDGTRANDWSPKQRGIAFVFQSYALYPHMTVRGNISFPLIMDAFRPWHHLPVLNSIMRRRLMRNPDIARRTQAIARQLELEPLLERRPAGLSGGQRQRVALARALVRDPSVYLLDEPLSNLDAKLRTQMRAEISSLHHKVGKTFVYVTHDQIEAMTMATRIIILDRGVVQQIGTPDEIYAEPANTFVARFIGSPAMNLIPVVAGRGRLTVPPSLGFAYAGPVPGGSKQILGIRPEKLRLLPEGEGALPAEVAVVESLGAETVIGCRLLTGASEEHLLDHDLIFVRMPGVRRIAIGARCTLGFSTEDVTWFDAETGRRLTV</sequence>
<evidence type="ECO:0000313" key="10">
    <source>
        <dbReference type="EMBL" id="MBD3847846.1"/>
    </source>
</evidence>
<dbReference type="Gene3D" id="3.40.50.300">
    <property type="entry name" value="P-loop containing nucleotide triphosphate hydrolases"/>
    <property type="match status" value="1"/>
</dbReference>
<dbReference type="GO" id="GO:0055052">
    <property type="term" value="C:ATP-binding cassette (ABC) transporter complex, substrate-binding subunit-containing"/>
    <property type="evidence" value="ECO:0007669"/>
    <property type="project" value="TreeGrafter"/>
</dbReference>
<dbReference type="SMART" id="SM00382">
    <property type="entry name" value="AAA"/>
    <property type="match status" value="1"/>
</dbReference>
<dbReference type="Gene3D" id="2.40.50.140">
    <property type="entry name" value="Nucleic acid-binding proteins"/>
    <property type="match status" value="1"/>
</dbReference>
<accession>A0A927EEK2</accession>
<dbReference type="PANTHER" id="PTHR43875">
    <property type="entry name" value="MALTODEXTRIN IMPORT ATP-BINDING PROTEIN MSMX"/>
    <property type="match status" value="1"/>
</dbReference>